<evidence type="ECO:0000256" key="7">
    <source>
        <dbReference type="RuleBase" id="RU361193"/>
    </source>
</evidence>
<evidence type="ECO:0000256" key="6">
    <source>
        <dbReference type="PIRSR" id="PIRSR601382-2"/>
    </source>
</evidence>
<reference evidence="9" key="1">
    <citation type="journal article" date="2018" name="Nat. Microbiol.">
        <title>Leveraging single-cell genomics to expand the fungal tree of life.</title>
        <authorList>
            <person name="Ahrendt S.R."/>
            <person name="Quandt C.A."/>
            <person name="Ciobanu D."/>
            <person name="Clum A."/>
            <person name="Salamov A."/>
            <person name="Andreopoulos B."/>
            <person name="Cheng J.F."/>
            <person name="Woyke T."/>
            <person name="Pelin A."/>
            <person name="Henrissat B."/>
            <person name="Reynolds N.K."/>
            <person name="Benny G.L."/>
            <person name="Smith M.E."/>
            <person name="James T.Y."/>
            <person name="Grigoriev I.V."/>
        </authorList>
    </citation>
    <scope>NUCLEOTIDE SEQUENCE [LARGE SCALE GENOMIC DNA]</scope>
</reference>
<dbReference type="EMBL" id="KZ988114">
    <property type="protein sequence ID" value="RKP13082.1"/>
    <property type="molecule type" value="Genomic_DNA"/>
</dbReference>
<comment type="subcellular location">
    <subcellularLocation>
        <location evidence="1">Endoplasmic reticulum</location>
    </subcellularLocation>
</comment>
<name>A0A4P9Y384_9FUNG</name>
<evidence type="ECO:0000313" key="8">
    <source>
        <dbReference type="EMBL" id="RKP13082.1"/>
    </source>
</evidence>
<organism evidence="8 9">
    <name type="scientific">Piptocephalis cylindrospora</name>
    <dbReference type="NCBI Taxonomy" id="1907219"/>
    <lineage>
        <taxon>Eukaryota</taxon>
        <taxon>Fungi</taxon>
        <taxon>Fungi incertae sedis</taxon>
        <taxon>Zoopagomycota</taxon>
        <taxon>Zoopagomycotina</taxon>
        <taxon>Zoopagomycetes</taxon>
        <taxon>Zoopagales</taxon>
        <taxon>Piptocephalidaceae</taxon>
        <taxon>Piptocephalis</taxon>
    </lineage>
</organism>
<keyword evidence="7 8" id="KW-0378">Hydrolase</keyword>
<dbReference type="AlphaFoldDB" id="A0A4P9Y384"/>
<dbReference type="OrthoDB" id="8118055at2759"/>
<dbReference type="Proteomes" id="UP000267251">
    <property type="component" value="Unassembled WGS sequence"/>
</dbReference>
<evidence type="ECO:0000256" key="3">
    <source>
        <dbReference type="ARBA" id="ARBA00022824"/>
    </source>
</evidence>
<comment type="cofactor">
    <cofactor evidence="6">
        <name>Ca(2+)</name>
        <dbReference type="ChEBI" id="CHEBI:29108"/>
    </cofactor>
</comment>
<dbReference type="GO" id="GO:1904380">
    <property type="term" value="P:endoplasmic reticulum mannose trimming"/>
    <property type="evidence" value="ECO:0007669"/>
    <property type="project" value="InterPro"/>
</dbReference>
<dbReference type="GO" id="GO:0005975">
    <property type="term" value="P:carbohydrate metabolic process"/>
    <property type="evidence" value="ECO:0007669"/>
    <property type="project" value="InterPro"/>
</dbReference>
<feature type="active site" evidence="5">
    <location>
        <position position="359"/>
    </location>
</feature>
<gene>
    <name evidence="8" type="ORF">BJ684DRAFT_20409</name>
</gene>
<dbReference type="GO" id="GO:0044322">
    <property type="term" value="C:endoplasmic reticulum quality control compartment"/>
    <property type="evidence" value="ECO:0007669"/>
    <property type="project" value="GOC"/>
</dbReference>
<feature type="active site" description="Proton donor" evidence="5">
    <location>
        <position position="104"/>
    </location>
</feature>
<dbReference type="EC" id="3.2.1.-" evidence="7"/>
<dbReference type="Gene3D" id="1.50.10.10">
    <property type="match status" value="1"/>
</dbReference>
<keyword evidence="4" id="KW-0325">Glycoprotein</keyword>
<dbReference type="GO" id="GO:0016020">
    <property type="term" value="C:membrane"/>
    <property type="evidence" value="ECO:0007669"/>
    <property type="project" value="InterPro"/>
</dbReference>
<dbReference type="GO" id="GO:0004571">
    <property type="term" value="F:mannosyl-oligosaccharide 1,2-alpha-mannosidase activity"/>
    <property type="evidence" value="ECO:0007669"/>
    <property type="project" value="InterPro"/>
</dbReference>
<feature type="active site" description="Proton donor" evidence="5">
    <location>
        <position position="340"/>
    </location>
</feature>
<keyword evidence="6" id="KW-0106">Calcium</keyword>
<evidence type="ECO:0000256" key="2">
    <source>
        <dbReference type="ARBA" id="ARBA00007658"/>
    </source>
</evidence>
<dbReference type="InterPro" id="IPR044674">
    <property type="entry name" value="EDEM1/2/3"/>
</dbReference>
<protein>
    <recommendedName>
        <fullName evidence="7">alpha-1,2-Mannosidase</fullName>
        <ecNumber evidence="7">3.2.1.-</ecNumber>
    </recommendedName>
</protein>
<dbReference type="PANTHER" id="PTHR45679">
    <property type="entry name" value="ER DEGRADATION-ENHANCING ALPHA-MANNOSIDASE-LIKE PROTEIN 2"/>
    <property type="match status" value="1"/>
</dbReference>
<keyword evidence="3" id="KW-0256">Endoplasmic reticulum</keyword>
<accession>A0A4P9Y384</accession>
<dbReference type="InterPro" id="IPR001382">
    <property type="entry name" value="Glyco_hydro_47"/>
</dbReference>
<evidence type="ECO:0000256" key="5">
    <source>
        <dbReference type="PIRSR" id="PIRSR601382-1"/>
    </source>
</evidence>
<comment type="similarity">
    <text evidence="2 7">Belongs to the glycosyl hydrolase 47 family.</text>
</comment>
<keyword evidence="7" id="KW-0326">Glycosidase</keyword>
<dbReference type="InterPro" id="IPR012341">
    <property type="entry name" value="6hp_glycosidase-like_sf"/>
</dbReference>
<feature type="binding site" evidence="6">
    <location>
        <position position="445"/>
    </location>
    <ligand>
        <name>Ca(2+)</name>
        <dbReference type="ChEBI" id="CHEBI:29108"/>
    </ligand>
</feature>
<dbReference type="SUPFAM" id="SSF48225">
    <property type="entry name" value="Seven-hairpin glycosidases"/>
    <property type="match status" value="1"/>
</dbReference>
<proteinExistence type="inferred from homology"/>
<dbReference type="InterPro" id="IPR036026">
    <property type="entry name" value="Seven-hairpin_glycosidases"/>
</dbReference>
<evidence type="ECO:0000256" key="4">
    <source>
        <dbReference type="ARBA" id="ARBA00023180"/>
    </source>
</evidence>
<keyword evidence="6" id="KW-0479">Metal-binding</keyword>
<dbReference type="PRINTS" id="PR00747">
    <property type="entry name" value="GLYHDRLASE47"/>
</dbReference>
<dbReference type="GO" id="GO:0005509">
    <property type="term" value="F:calcium ion binding"/>
    <property type="evidence" value="ECO:0007669"/>
    <property type="project" value="InterPro"/>
</dbReference>
<dbReference type="GO" id="GO:0036503">
    <property type="term" value="P:ERAD pathway"/>
    <property type="evidence" value="ECO:0007669"/>
    <property type="project" value="UniProtKB-ARBA"/>
</dbReference>
<feature type="active site" evidence="5">
    <location>
        <position position="245"/>
    </location>
</feature>
<evidence type="ECO:0000256" key="1">
    <source>
        <dbReference type="ARBA" id="ARBA00004240"/>
    </source>
</evidence>
<keyword evidence="9" id="KW-1185">Reference proteome</keyword>
<dbReference type="Pfam" id="PF01532">
    <property type="entry name" value="Glyco_hydro_47"/>
    <property type="match status" value="1"/>
</dbReference>
<sequence length="538" mass="60940">MSLKKRRDLREKTKEMFFHGFNGYMTHAFPSDELGPISCTGVGRDKDNPFDYGRNDVMGDYLLTLVDSMDAVAIIAGKDLFAKTVQAVIKNLDLDKDNQVQVFECSIRILGGLLSAHILATDDRFGFVHDEYNGELLVLAKDLGDRLLKAFVNEKTDIPFSRVNLRSGPPKTQSVESCSAGAGTLLLEFGTLSRLTGDPRYEDAAKKAMLAIWERRSHINLVGNGINVVSGKWFNSPTGVGAGIDSFFEYLLKSAILFNDNYYLTVFDQAYRAVLQRVRDNTGYFYLNVDMITGKIWAPWIDSLSAFFPGLQVLAGDLESAIRGHLVFQNVWFKYGGLPERYNFHQQTPELSAYPLRPEHAESTYHLYQATKDPMYLEMGEKMLTDIDQRTRTQCGFASLTNIITGKLEDRQESFFLSETLKYLYLLFDIENPLNSMDGNFVFTTEAHIMALPRHLVLNSTQTPLAAHIPRGCPKYVPGKLMGIRSREDTDWVRAVVNYQPKDAEERRLLQWNAHLMCIEPKALVAKEKKRLSSLKKT</sequence>
<evidence type="ECO:0000313" key="9">
    <source>
        <dbReference type="Proteomes" id="UP000267251"/>
    </source>
</evidence>
<dbReference type="PANTHER" id="PTHR45679:SF5">
    <property type="entry name" value="ER DEGRADATION-ENHANCING ALPHA-MANNOSIDASE-LIKE PROTEIN 1"/>
    <property type="match status" value="1"/>
</dbReference>